<feature type="transmembrane region" description="Helical" evidence="8">
    <location>
        <begin position="175"/>
        <end position="192"/>
    </location>
</feature>
<sequence>MQSWLVAHWVEIAGVVTGAACVILAARRSMWTYPVGIANTALYLVVFTGSALYADAALQIMFMVLSVTGWIDWALARRRESEAHLRRDEAFVGAATGRTLLLLAVGFVVALVAITYVLHAFTDSTTELPDATVTAGSVIAQIMLNRRWWQCWLVWLAVDVVSVGLYAYKGLWPTAVLYLGFCVIVLVALRDWRRVTVTSRELEAAGV</sequence>
<keyword evidence="10" id="KW-1185">Reference proteome</keyword>
<keyword evidence="6 8" id="KW-1133">Transmembrane helix</keyword>
<evidence type="ECO:0000256" key="5">
    <source>
        <dbReference type="ARBA" id="ARBA00022692"/>
    </source>
</evidence>
<dbReference type="Pfam" id="PF04973">
    <property type="entry name" value="NMN_transporter"/>
    <property type="match status" value="1"/>
</dbReference>
<evidence type="ECO:0000256" key="6">
    <source>
        <dbReference type="ARBA" id="ARBA00022989"/>
    </source>
</evidence>
<comment type="caution">
    <text evidence="9">The sequence shown here is derived from an EMBL/GenBank/DDBJ whole genome shotgun (WGS) entry which is preliminary data.</text>
</comment>
<evidence type="ECO:0000256" key="3">
    <source>
        <dbReference type="ARBA" id="ARBA00022448"/>
    </source>
</evidence>
<proteinExistence type="inferred from homology"/>
<dbReference type="NCBIfam" id="TIGR01528">
    <property type="entry name" value="NMN_trans_PnuC"/>
    <property type="match status" value="1"/>
</dbReference>
<evidence type="ECO:0000256" key="4">
    <source>
        <dbReference type="ARBA" id="ARBA00022475"/>
    </source>
</evidence>
<keyword evidence="3" id="KW-0813">Transport</keyword>
<feature type="transmembrane region" description="Helical" evidence="8">
    <location>
        <begin position="6"/>
        <end position="26"/>
    </location>
</feature>
<protein>
    <submittedName>
        <fullName evidence="9">Nicotinamide mononucleotide transporter</fullName>
    </submittedName>
</protein>
<dbReference type="RefSeq" id="WP_183542038.1">
    <property type="nucleotide sequence ID" value="NZ_BMQT01000001.1"/>
</dbReference>
<feature type="transmembrane region" description="Helical" evidence="8">
    <location>
        <begin position="60"/>
        <end position="78"/>
    </location>
</feature>
<dbReference type="PANTHER" id="PTHR36122:SF2">
    <property type="entry name" value="NICOTINAMIDE RIBOSIDE TRANSPORTER PNUC"/>
    <property type="match status" value="1"/>
</dbReference>
<evidence type="ECO:0000256" key="1">
    <source>
        <dbReference type="ARBA" id="ARBA00004651"/>
    </source>
</evidence>
<comment type="similarity">
    <text evidence="2">Belongs to the nicotinamide ribonucleoside (NR) uptake permease (TC 4.B.1) family.</text>
</comment>
<dbReference type="GO" id="GO:0034257">
    <property type="term" value="F:nicotinamide riboside transmembrane transporter activity"/>
    <property type="evidence" value="ECO:0007669"/>
    <property type="project" value="InterPro"/>
</dbReference>
<dbReference type="PANTHER" id="PTHR36122">
    <property type="entry name" value="NICOTINAMIDE RIBOSIDE TRANSPORTER PNUC"/>
    <property type="match status" value="1"/>
</dbReference>
<organism evidence="9 10">
    <name type="scientific">Nocardioides albus</name>
    <dbReference type="NCBI Taxonomy" id="1841"/>
    <lineage>
        <taxon>Bacteria</taxon>
        <taxon>Bacillati</taxon>
        <taxon>Actinomycetota</taxon>
        <taxon>Actinomycetes</taxon>
        <taxon>Propionibacteriales</taxon>
        <taxon>Nocardioidaceae</taxon>
        <taxon>Nocardioides</taxon>
    </lineage>
</organism>
<reference evidence="9 10" key="1">
    <citation type="submission" date="2020-08" db="EMBL/GenBank/DDBJ databases">
        <title>Genomic Encyclopedia of Type Strains, Phase III (KMG-III): the genomes of soil and plant-associated and newly described type strains.</title>
        <authorList>
            <person name="Whitman W."/>
        </authorList>
    </citation>
    <scope>NUCLEOTIDE SEQUENCE [LARGE SCALE GENOMIC DNA]</scope>
    <source>
        <strain evidence="9 10">CECT 3302</strain>
    </source>
</reference>
<comment type="subcellular location">
    <subcellularLocation>
        <location evidence="1">Cell membrane</location>
        <topology evidence="1">Multi-pass membrane protein</topology>
    </subcellularLocation>
</comment>
<keyword evidence="7 8" id="KW-0472">Membrane</keyword>
<evidence type="ECO:0000313" key="10">
    <source>
        <dbReference type="Proteomes" id="UP000577707"/>
    </source>
</evidence>
<name>A0A7W5A1L5_9ACTN</name>
<dbReference type="EMBL" id="JACHXG010000001">
    <property type="protein sequence ID" value="MBB3087659.1"/>
    <property type="molecule type" value="Genomic_DNA"/>
</dbReference>
<evidence type="ECO:0000256" key="2">
    <source>
        <dbReference type="ARBA" id="ARBA00006669"/>
    </source>
</evidence>
<feature type="transmembrane region" description="Helical" evidence="8">
    <location>
        <begin position="99"/>
        <end position="122"/>
    </location>
</feature>
<dbReference type="GO" id="GO:0005886">
    <property type="term" value="C:plasma membrane"/>
    <property type="evidence" value="ECO:0007669"/>
    <property type="project" value="UniProtKB-SubCell"/>
</dbReference>
<keyword evidence="4" id="KW-1003">Cell membrane</keyword>
<evidence type="ECO:0000313" key="9">
    <source>
        <dbReference type="EMBL" id="MBB3087659.1"/>
    </source>
</evidence>
<dbReference type="AlphaFoldDB" id="A0A7W5A1L5"/>
<feature type="transmembrane region" description="Helical" evidence="8">
    <location>
        <begin position="33"/>
        <end position="54"/>
    </location>
</feature>
<dbReference type="Proteomes" id="UP000577707">
    <property type="component" value="Unassembled WGS sequence"/>
</dbReference>
<evidence type="ECO:0000256" key="8">
    <source>
        <dbReference type="SAM" id="Phobius"/>
    </source>
</evidence>
<dbReference type="InterPro" id="IPR006419">
    <property type="entry name" value="NMN_transpt_PnuC"/>
</dbReference>
<evidence type="ECO:0000256" key="7">
    <source>
        <dbReference type="ARBA" id="ARBA00023136"/>
    </source>
</evidence>
<accession>A0A7W5A1L5</accession>
<keyword evidence="5 8" id="KW-0812">Transmembrane</keyword>
<gene>
    <name evidence="9" type="ORF">FHS12_000582</name>
</gene>